<dbReference type="Pfam" id="PF14082">
    <property type="entry name" value="SduA_C"/>
    <property type="match status" value="1"/>
</dbReference>
<protein>
    <recommendedName>
        <fullName evidence="5">DUF4263 domain-containing protein</fullName>
    </recommendedName>
</protein>
<dbReference type="Proteomes" id="UP000264208">
    <property type="component" value="Chromosome"/>
</dbReference>
<evidence type="ECO:0000313" key="3">
    <source>
        <dbReference type="EMBL" id="BAP60954.1"/>
    </source>
</evidence>
<evidence type="ECO:0000313" key="4">
    <source>
        <dbReference type="Proteomes" id="UP000264208"/>
    </source>
</evidence>
<feature type="domain" description="Shedu protein SduA C-terminal" evidence="1">
    <location>
        <begin position="187"/>
        <end position="346"/>
    </location>
</feature>
<dbReference type="EMBL" id="AP011526">
    <property type="protein sequence ID" value="BAP60954.1"/>
    <property type="molecule type" value="Genomic_DNA"/>
</dbReference>
<dbReference type="RefSeq" id="WP_146778163.1">
    <property type="nucleotide sequence ID" value="NZ_AP011526.1"/>
</dbReference>
<dbReference type="GeneID" id="41279253"/>
<dbReference type="InterPro" id="IPR048396">
    <property type="entry name" value="SduA_N"/>
</dbReference>
<dbReference type="InterPro" id="IPR025359">
    <property type="entry name" value="SduA_C"/>
</dbReference>
<evidence type="ECO:0008006" key="5">
    <source>
        <dbReference type="Google" id="ProtNLM"/>
    </source>
</evidence>
<name>A0A2Z5PMI6_METMI</name>
<reference evidence="3 4" key="1">
    <citation type="submission" date="2009-06" db="EMBL/GenBank/DDBJ databases">
        <title>Molecular Evidence for Microbiologically Influenced Corrosion from genome of Methanogen.</title>
        <authorList>
            <person name="Ito N."/>
            <person name="Tsurumaru H."/>
            <person name="Shimizu A."/>
            <person name="Harada T."/>
            <person name="Hosoyama A."/>
            <person name="Horikawa H."/>
            <person name="Wakai S."/>
            <person name="Sasaki K."/>
            <person name="Nishijima K."/>
            <person name="Ataku H."/>
            <person name="Yamazaki J."/>
            <person name="Mise M."/>
            <person name="Yamazaki S."/>
            <person name="Tanikawa S."/>
            <person name="Harayama S."/>
            <person name="Fujita N."/>
        </authorList>
    </citation>
    <scope>NUCLEOTIDE SEQUENCE [LARGE SCALE GENOMIC DNA]</scope>
    <source>
        <strain evidence="4">KA1 ( NBRC 102054)</strain>
    </source>
</reference>
<evidence type="ECO:0000259" key="1">
    <source>
        <dbReference type="Pfam" id="PF14082"/>
    </source>
</evidence>
<evidence type="ECO:0000259" key="2">
    <source>
        <dbReference type="Pfam" id="PF21407"/>
    </source>
</evidence>
<dbReference type="AlphaFoldDB" id="A0A2Z5PMI6"/>
<accession>A0A2Z5PMI6</accession>
<feature type="domain" description="Shedu protein SduA N-terminal" evidence="2">
    <location>
        <begin position="15"/>
        <end position="109"/>
    </location>
</feature>
<gene>
    <name evidence="3" type="ORF">MMKA1_08370</name>
</gene>
<sequence length="359" mass="41153">MDTINVSKDSYEKVSNVGDIVIREKKNIKLVFRPQIILENQKSPDAHIKGDLIYFRSKNKDYDSCSKVSVRELTDGQCLKITMHSDEINLLCEKISELNAIYKKSGGNSGEYIVFKSDEKLNIPEGVLENNLDILLNTLVNTKNPEKIVNVLSEMDYLGVCELNRISNLANLKKVLDMWDSLKQSDNEKLWQEKFKEYHWILSQIFCTPTLFIKDEAYVGGKTFEGTGGQYVDYIYGNNLTKNAFLIEVKTPKTKLMNSNPYRQGVYSPSSELTGAISQVLRQLDSFYKEFNTLNSGSEEMHSNNIRCVIIAGSFEDIKDNTDMLASFEKFRNELRNVEIVTYDELFEKIKTLIDILSE</sequence>
<organism evidence="3 4">
    <name type="scientific">Methanococcus maripaludis KA1</name>
    <dbReference type="NCBI Taxonomy" id="637914"/>
    <lineage>
        <taxon>Archaea</taxon>
        <taxon>Methanobacteriati</taxon>
        <taxon>Methanobacteriota</taxon>
        <taxon>Methanomada group</taxon>
        <taxon>Methanococci</taxon>
        <taxon>Methanococcales</taxon>
        <taxon>Methanococcaceae</taxon>
        <taxon>Methanococcus</taxon>
    </lineage>
</organism>
<proteinExistence type="predicted"/>
<dbReference type="Pfam" id="PF21407">
    <property type="entry name" value="SduA_N"/>
    <property type="match status" value="1"/>
</dbReference>
<dbReference type="KEGG" id="mmak:MMKA1_08370"/>